<dbReference type="Proteomes" id="UP000488299">
    <property type="component" value="Unassembled WGS sequence"/>
</dbReference>
<keyword evidence="2" id="KW-1185">Reference proteome</keyword>
<reference evidence="1 2" key="1">
    <citation type="submission" date="2019-10" db="EMBL/GenBank/DDBJ databases">
        <title>Rudanella paleaurantiibacter sp. nov., isolated from sludge.</title>
        <authorList>
            <person name="Xu S.Q."/>
        </authorList>
    </citation>
    <scope>NUCLEOTIDE SEQUENCE [LARGE SCALE GENOMIC DNA]</scope>
    <source>
        <strain evidence="1 2">HX-22-17</strain>
    </source>
</reference>
<accession>A0A7J5TYC3</accession>
<proteinExistence type="predicted"/>
<dbReference type="RefSeq" id="WP_152124738.1">
    <property type="nucleotide sequence ID" value="NZ_WELI01000005.1"/>
</dbReference>
<sequence length="507" mass="55424">MATLNGIWRAPALLWGYITSYVDFGEPFTLQPGQDMCLIYRRADRTNAAHKAKGITLNYQNAGSPDVTVNWDERATIDAGGGLFAAMGGDPVVPIPWSAGGVNYPGWTKQALDSQLGGMFSTPRAKRITTEIVERLSHDTDGQQGGAVWGTFIENGQVKTKGMGIGEWNASPQAGWMSERIAQLVRGWGGGAEYYGEYAGHLNLGPLLFNDTGQLRAALTGSALQVARNNPLFGDGYYSRSFYLHRSGCVKGYDAGDQDKNRATLLALLNFEVDSKAKAQAGITHRHMAIFFPGYQETLGETKYSVTYTYQTSDGGTVTRPTFPQYSYPMQIFVMVYALSLGYHLFAWESAERFGSNPDNVIAEGQVGMQYSGPPRTRYPSVQFYTEAAVGFPANPQSGYDLPLLAGHMYSKCREKTGDELSWGAHSTNWHGSTAVNGVVPADYLVDRLQNTGQGLFLLGRLVNERSYVYLSMLPPGQRETVTLNLVGGTHTFVARGGRIYSGYLTV</sequence>
<dbReference type="AlphaFoldDB" id="A0A7J5TYC3"/>
<evidence type="ECO:0000313" key="2">
    <source>
        <dbReference type="Proteomes" id="UP000488299"/>
    </source>
</evidence>
<organism evidence="1 2">
    <name type="scientific">Rudanella paleaurantiibacter</name>
    <dbReference type="NCBI Taxonomy" id="2614655"/>
    <lineage>
        <taxon>Bacteria</taxon>
        <taxon>Pseudomonadati</taxon>
        <taxon>Bacteroidota</taxon>
        <taxon>Cytophagia</taxon>
        <taxon>Cytophagales</taxon>
        <taxon>Cytophagaceae</taxon>
        <taxon>Rudanella</taxon>
    </lineage>
</organism>
<dbReference type="EMBL" id="WELI01000005">
    <property type="protein sequence ID" value="KAB7730132.1"/>
    <property type="molecule type" value="Genomic_DNA"/>
</dbReference>
<name>A0A7J5TYC3_9BACT</name>
<gene>
    <name evidence="1" type="ORF">F5984_13190</name>
</gene>
<comment type="caution">
    <text evidence="1">The sequence shown here is derived from an EMBL/GenBank/DDBJ whole genome shotgun (WGS) entry which is preliminary data.</text>
</comment>
<protein>
    <submittedName>
        <fullName evidence="1">Uncharacterized protein</fullName>
    </submittedName>
</protein>
<evidence type="ECO:0000313" key="1">
    <source>
        <dbReference type="EMBL" id="KAB7730132.1"/>
    </source>
</evidence>